<dbReference type="SUPFAM" id="SSF101478">
    <property type="entry name" value="ADP-ribosylglycohydrolase"/>
    <property type="match status" value="1"/>
</dbReference>
<evidence type="ECO:0000313" key="5">
    <source>
        <dbReference type="Proteomes" id="UP000469380"/>
    </source>
</evidence>
<dbReference type="Gene3D" id="1.10.4080.10">
    <property type="entry name" value="ADP-ribosylation/Crystallin J1"/>
    <property type="match status" value="1"/>
</dbReference>
<dbReference type="PANTHER" id="PTHR16222">
    <property type="entry name" value="ADP-RIBOSYLGLYCOHYDROLASE"/>
    <property type="match status" value="1"/>
</dbReference>
<sequence length="262" mass="28411">MTDRPKTTLRDCIYGLAVGDALGVPYEFMPRGTFECTDMIGYGTHGQPAGTWSDDTSMTLATCDSIRELGHIDTADMRDKFVSWIARGEYTIDGVFDYGGTTARALHTGKGGSGERDNGNGSLMRIAPLAFTDATDDEVCEVSAITHAHRTSTDACVIFIELMRDVMNDALPSWVLQLKDVPEHEIRSGGFVRDTLKAATWCFVNTNSYEDCVLAAVNLGDDTDTTAAVAGALAGTAYGIDAIPREWIDALRGKELIEQCLF</sequence>
<gene>
    <name evidence="4" type="ORF">GT464_02460</name>
</gene>
<comment type="cofactor">
    <cofactor evidence="3">
        <name>Mg(2+)</name>
        <dbReference type="ChEBI" id="CHEBI:18420"/>
    </cofactor>
    <text evidence="3">Binds 2 magnesium ions per subunit.</text>
</comment>
<name>A0A6N9JH28_9ACTN</name>
<dbReference type="EMBL" id="WWSR01000003">
    <property type="protein sequence ID" value="MZJ38820.1"/>
    <property type="molecule type" value="Genomic_DNA"/>
</dbReference>
<evidence type="ECO:0000256" key="3">
    <source>
        <dbReference type="PIRSR" id="PIRSR605502-1"/>
    </source>
</evidence>
<feature type="binding site" evidence="3">
    <location>
        <position position="53"/>
    </location>
    <ligand>
        <name>Mg(2+)</name>
        <dbReference type="ChEBI" id="CHEBI:18420"/>
        <label>1</label>
    </ligand>
</feature>
<feature type="binding site" evidence="3">
    <location>
        <position position="222"/>
    </location>
    <ligand>
        <name>Mg(2+)</name>
        <dbReference type="ChEBI" id="CHEBI:18420"/>
        <label>1</label>
    </ligand>
</feature>
<dbReference type="InterPro" id="IPR005502">
    <property type="entry name" value="Ribosyl_crysJ1"/>
</dbReference>
<evidence type="ECO:0000256" key="1">
    <source>
        <dbReference type="ARBA" id="ARBA00010702"/>
    </source>
</evidence>
<evidence type="ECO:0000256" key="2">
    <source>
        <dbReference type="ARBA" id="ARBA00022801"/>
    </source>
</evidence>
<reference evidence="4 5" key="1">
    <citation type="journal article" date="2019" name="Nat. Med.">
        <title>A library of human gut bacterial isolates paired with longitudinal multiomics data enables mechanistic microbiome research.</title>
        <authorList>
            <person name="Poyet M."/>
            <person name="Groussin M."/>
            <person name="Gibbons S.M."/>
            <person name="Avila-Pacheco J."/>
            <person name="Jiang X."/>
            <person name="Kearney S.M."/>
            <person name="Perrotta A.R."/>
            <person name="Berdy B."/>
            <person name="Zhao S."/>
            <person name="Lieberman T.D."/>
            <person name="Swanson P.K."/>
            <person name="Smith M."/>
            <person name="Roesemann S."/>
            <person name="Alexander J.E."/>
            <person name="Rich S.A."/>
            <person name="Livny J."/>
            <person name="Vlamakis H."/>
            <person name="Clish C."/>
            <person name="Bullock K."/>
            <person name="Deik A."/>
            <person name="Scott J."/>
            <person name="Pierce K.A."/>
            <person name="Xavier R.J."/>
            <person name="Alm E.J."/>
        </authorList>
    </citation>
    <scope>NUCLEOTIDE SEQUENCE [LARGE SCALE GENOMIC DNA]</scope>
    <source>
        <strain evidence="4 5">BIOML-A20</strain>
    </source>
</reference>
<dbReference type="InterPro" id="IPR036705">
    <property type="entry name" value="Ribosyl_crysJ1_sf"/>
</dbReference>
<keyword evidence="2 4" id="KW-0378">Hydrolase</keyword>
<dbReference type="PANTHER" id="PTHR16222:SF24">
    <property type="entry name" value="ADP-RIBOSYLHYDROLASE ARH3"/>
    <property type="match status" value="1"/>
</dbReference>
<feature type="binding site" evidence="3">
    <location>
        <position position="55"/>
    </location>
    <ligand>
        <name>Mg(2+)</name>
        <dbReference type="ChEBI" id="CHEBI:18420"/>
        <label>1</label>
    </ligand>
</feature>
<keyword evidence="3" id="KW-0479">Metal-binding</keyword>
<feature type="binding site" evidence="3">
    <location>
        <position position="224"/>
    </location>
    <ligand>
        <name>Mg(2+)</name>
        <dbReference type="ChEBI" id="CHEBI:18420"/>
        <label>1</label>
    </ligand>
</feature>
<dbReference type="AlphaFoldDB" id="A0A6N9JH28"/>
<dbReference type="Pfam" id="PF03747">
    <property type="entry name" value="ADP_ribosyl_GH"/>
    <property type="match status" value="2"/>
</dbReference>
<feature type="binding site" evidence="3">
    <location>
        <position position="54"/>
    </location>
    <ligand>
        <name>Mg(2+)</name>
        <dbReference type="ChEBI" id="CHEBI:18420"/>
        <label>1</label>
    </ligand>
</feature>
<keyword evidence="3" id="KW-0460">Magnesium</keyword>
<dbReference type="RefSeq" id="WP_161159943.1">
    <property type="nucleotide sequence ID" value="NZ_JAQLDN010000033.1"/>
</dbReference>
<comment type="caution">
    <text evidence="4">The sequence shown here is derived from an EMBL/GenBank/DDBJ whole genome shotgun (WGS) entry which is preliminary data.</text>
</comment>
<dbReference type="Proteomes" id="UP000469380">
    <property type="component" value="Unassembled WGS sequence"/>
</dbReference>
<feature type="binding site" evidence="3">
    <location>
        <position position="225"/>
    </location>
    <ligand>
        <name>Mg(2+)</name>
        <dbReference type="ChEBI" id="CHEBI:18420"/>
        <label>1</label>
    </ligand>
</feature>
<organism evidence="4 5">
    <name type="scientific">Collinsella aerofaciens</name>
    <dbReference type="NCBI Taxonomy" id="74426"/>
    <lineage>
        <taxon>Bacteria</taxon>
        <taxon>Bacillati</taxon>
        <taxon>Actinomycetota</taxon>
        <taxon>Coriobacteriia</taxon>
        <taxon>Coriobacteriales</taxon>
        <taxon>Coriobacteriaceae</taxon>
        <taxon>Collinsella</taxon>
    </lineage>
</organism>
<proteinExistence type="inferred from homology"/>
<protein>
    <submittedName>
        <fullName evidence="4">ADP-ribosylglycohydrolase</fullName>
    </submittedName>
</protein>
<comment type="similarity">
    <text evidence="1">Belongs to the ADP-ribosylglycohydrolase family.</text>
</comment>
<dbReference type="InterPro" id="IPR050792">
    <property type="entry name" value="ADP-ribosylglycohydrolase"/>
</dbReference>
<dbReference type="GO" id="GO:0016787">
    <property type="term" value="F:hydrolase activity"/>
    <property type="evidence" value="ECO:0007669"/>
    <property type="project" value="UniProtKB-KW"/>
</dbReference>
<evidence type="ECO:0000313" key="4">
    <source>
        <dbReference type="EMBL" id="MZJ38820.1"/>
    </source>
</evidence>
<dbReference type="GO" id="GO:0046872">
    <property type="term" value="F:metal ion binding"/>
    <property type="evidence" value="ECO:0007669"/>
    <property type="project" value="UniProtKB-KW"/>
</dbReference>
<accession>A0A6N9JH28</accession>